<dbReference type="RefSeq" id="WP_163063272.1">
    <property type="nucleotide sequence ID" value="NZ_JAAGLI010001087.1"/>
</dbReference>
<dbReference type="PANTHER" id="PTHR31891">
    <property type="entry name" value="FORMAMIDASE C869.04-RELATED"/>
    <property type="match status" value="1"/>
</dbReference>
<gene>
    <name evidence="1" type="ORF">G3I70_40550</name>
</gene>
<dbReference type="EMBL" id="JAAGLI010001087">
    <property type="protein sequence ID" value="NEA28744.1"/>
    <property type="molecule type" value="Genomic_DNA"/>
</dbReference>
<dbReference type="Pfam" id="PF03069">
    <property type="entry name" value="FmdA_AmdA"/>
    <property type="match status" value="2"/>
</dbReference>
<dbReference type="Gene3D" id="3.10.28.20">
    <property type="entry name" value="Acetamidase/Formamidase-like domains"/>
    <property type="match status" value="1"/>
</dbReference>
<dbReference type="PANTHER" id="PTHR31891:SF1">
    <property type="entry name" value="FORMAMIDASE C869.04-RELATED"/>
    <property type="match status" value="1"/>
</dbReference>
<evidence type="ECO:0000313" key="2">
    <source>
        <dbReference type="Proteomes" id="UP000475532"/>
    </source>
</evidence>
<accession>A0A6L9QXV1</accession>
<protein>
    <submittedName>
        <fullName evidence="1">Amidase</fullName>
    </submittedName>
</protein>
<organism evidence="1 2">
    <name type="scientific">Actinomadura bangladeshensis</name>
    <dbReference type="NCBI Taxonomy" id="453573"/>
    <lineage>
        <taxon>Bacteria</taxon>
        <taxon>Bacillati</taxon>
        <taxon>Actinomycetota</taxon>
        <taxon>Actinomycetes</taxon>
        <taxon>Streptosporangiales</taxon>
        <taxon>Thermomonosporaceae</taxon>
        <taxon>Actinomadura</taxon>
    </lineage>
</organism>
<comment type="caution">
    <text evidence="1">The sequence shown here is derived from an EMBL/GenBank/DDBJ whole genome shotgun (WGS) entry which is preliminary data.</text>
</comment>
<sequence>MPRTHVLPANGKTLRTGVVDRSHPPVLTVESGDTVDLATGTCWGDVVRPGMTMADVLRESAAWSGVGPHDLTGPIAVAGAEPGDALKVEVLGLTLREHAFNLDLPGHMGYGLLPEDFRDGHMRHYQLDLVNMSVELGAGLTIPIAPFPGFLGTAPAASGPHSSVPPGGHGGNLDLKELTAGSSLYLPVWAAGALLYAGDIHAAQGNGEVNLTALEASASSLRLRLTVIAGARLSGPRAETAAHLITMGFGATLDEAARMATRDMILVLRNCLGISASDAYALCSMAVDLSVTQTANGAVGVHAMVPKQLAGAPSSDIIVGRRG</sequence>
<name>A0A6L9QXV1_9ACTN</name>
<dbReference type="SUPFAM" id="SSF141130">
    <property type="entry name" value="Acetamidase/Formamidase-like"/>
    <property type="match status" value="1"/>
</dbReference>
<evidence type="ECO:0000313" key="1">
    <source>
        <dbReference type="EMBL" id="NEA28744.1"/>
    </source>
</evidence>
<dbReference type="InterPro" id="IPR004304">
    <property type="entry name" value="FmdA_AmdA"/>
</dbReference>
<dbReference type="GO" id="GO:0016811">
    <property type="term" value="F:hydrolase activity, acting on carbon-nitrogen (but not peptide) bonds, in linear amides"/>
    <property type="evidence" value="ECO:0007669"/>
    <property type="project" value="InterPro"/>
</dbReference>
<proteinExistence type="predicted"/>
<reference evidence="1 2" key="1">
    <citation type="submission" date="2020-01" db="EMBL/GenBank/DDBJ databases">
        <title>Insect and environment-associated Actinomycetes.</title>
        <authorList>
            <person name="Currrie C."/>
            <person name="Chevrette M."/>
            <person name="Carlson C."/>
            <person name="Stubbendieck R."/>
            <person name="Wendt-Pienkowski E."/>
        </authorList>
    </citation>
    <scope>NUCLEOTIDE SEQUENCE [LARGE SCALE GENOMIC DNA]</scope>
    <source>
        <strain evidence="1 2">SID10258</strain>
    </source>
</reference>
<dbReference type="AlphaFoldDB" id="A0A6L9QXV1"/>
<dbReference type="Gene3D" id="2.60.120.580">
    <property type="entry name" value="Acetamidase/Formamidase-like domains"/>
    <property type="match status" value="1"/>
</dbReference>
<dbReference type="Proteomes" id="UP000475532">
    <property type="component" value="Unassembled WGS sequence"/>
</dbReference>